<sequence>MLNIERYNLILELIKNKKNIKLNELVEEMDVSEATVRRDLNFLEEKGKIRRVHGGAVLIENKEEDIIYKKMVFSEEKNKIGKAAAALVKNGDIIFLDAGSTTECMIKYLEDKADIKVVTNGFTHMEELTKLGIETYLIGGKVKIKTGATVGATAALSLKSYNFDISFIGANGITLDGYSTPDPEEVIVKSEAIKRGKEVYFLCDESKFKANSFINFASLDDGMLITNGKIPIELEKSIRKKED</sequence>
<keyword evidence="1" id="KW-0805">Transcription regulation</keyword>
<feature type="domain" description="HTH deoR-type" evidence="4">
    <location>
        <begin position="3"/>
        <end position="58"/>
    </location>
</feature>
<evidence type="ECO:0000256" key="3">
    <source>
        <dbReference type="ARBA" id="ARBA00023163"/>
    </source>
</evidence>
<evidence type="ECO:0000256" key="1">
    <source>
        <dbReference type="ARBA" id="ARBA00023015"/>
    </source>
</evidence>
<proteinExistence type="predicted"/>
<dbReference type="Pfam" id="PF08220">
    <property type="entry name" value="HTH_DeoR"/>
    <property type="match status" value="1"/>
</dbReference>
<dbReference type="PROSITE" id="PS51000">
    <property type="entry name" value="HTH_DEOR_2"/>
    <property type="match status" value="1"/>
</dbReference>
<dbReference type="SMART" id="SM00420">
    <property type="entry name" value="HTH_DEOR"/>
    <property type="match status" value="1"/>
</dbReference>
<dbReference type="Gene3D" id="1.10.10.10">
    <property type="entry name" value="Winged helix-like DNA-binding domain superfamily/Winged helix DNA-binding domain"/>
    <property type="match status" value="1"/>
</dbReference>
<keyword evidence="6" id="KW-1185">Reference proteome</keyword>
<keyword evidence="2" id="KW-0238">DNA-binding</keyword>
<dbReference type="InterPro" id="IPR036390">
    <property type="entry name" value="WH_DNA-bd_sf"/>
</dbReference>
<dbReference type="Gene3D" id="3.40.50.1360">
    <property type="match status" value="1"/>
</dbReference>
<dbReference type="InterPro" id="IPR014036">
    <property type="entry name" value="DeoR-like_C"/>
</dbReference>
<evidence type="ECO:0000259" key="4">
    <source>
        <dbReference type="PROSITE" id="PS51000"/>
    </source>
</evidence>
<dbReference type="SUPFAM" id="SSF46785">
    <property type="entry name" value="Winged helix' DNA-binding domain"/>
    <property type="match status" value="1"/>
</dbReference>
<dbReference type="Pfam" id="PF00455">
    <property type="entry name" value="DeoRC"/>
    <property type="match status" value="1"/>
</dbReference>
<dbReference type="PANTHER" id="PTHR30363:SF56">
    <property type="entry name" value="TRANSCRIPTIONAL REGULATOR, DEOR FAMILY"/>
    <property type="match status" value="1"/>
</dbReference>
<accession>A0ABM6U5W2</accession>
<dbReference type="EMBL" id="CP028103">
    <property type="protein sequence ID" value="AVQ31729.1"/>
    <property type="molecule type" value="Genomic_DNA"/>
</dbReference>
<dbReference type="SUPFAM" id="SSF100950">
    <property type="entry name" value="NagB/RpiA/CoA transferase-like"/>
    <property type="match status" value="1"/>
</dbReference>
<name>A0ABM6U5W2_FUSVA</name>
<evidence type="ECO:0000313" key="6">
    <source>
        <dbReference type="Proteomes" id="UP000241238"/>
    </source>
</evidence>
<dbReference type="PRINTS" id="PR00037">
    <property type="entry name" value="HTHLACR"/>
</dbReference>
<keyword evidence="3" id="KW-0804">Transcription</keyword>
<protein>
    <submittedName>
        <fullName evidence="5">DeoR/GlpR transcriptional regulator</fullName>
    </submittedName>
</protein>
<organism evidence="5 6">
    <name type="scientific">Fusobacterium varium ATCC 27725</name>
    <dbReference type="NCBI Taxonomy" id="469618"/>
    <lineage>
        <taxon>Bacteria</taxon>
        <taxon>Fusobacteriati</taxon>
        <taxon>Fusobacteriota</taxon>
        <taxon>Fusobacteriia</taxon>
        <taxon>Fusobacteriales</taxon>
        <taxon>Fusobacteriaceae</taxon>
        <taxon>Fusobacterium</taxon>
    </lineage>
</organism>
<dbReference type="InterPro" id="IPR001034">
    <property type="entry name" value="DeoR_HTH"/>
</dbReference>
<dbReference type="Proteomes" id="UP000241238">
    <property type="component" value="Chromosome"/>
</dbReference>
<dbReference type="InterPro" id="IPR037171">
    <property type="entry name" value="NagB/RpiA_transferase-like"/>
</dbReference>
<dbReference type="InterPro" id="IPR036388">
    <property type="entry name" value="WH-like_DNA-bd_sf"/>
</dbReference>
<evidence type="ECO:0000313" key="5">
    <source>
        <dbReference type="EMBL" id="AVQ31729.1"/>
    </source>
</evidence>
<dbReference type="PANTHER" id="PTHR30363">
    <property type="entry name" value="HTH-TYPE TRANSCRIPTIONAL REGULATOR SRLR-RELATED"/>
    <property type="match status" value="1"/>
</dbReference>
<dbReference type="SMART" id="SM01134">
    <property type="entry name" value="DeoRC"/>
    <property type="match status" value="1"/>
</dbReference>
<dbReference type="RefSeq" id="WP_005948071.1">
    <property type="nucleotide sequence ID" value="NZ_CP028103.1"/>
</dbReference>
<dbReference type="InterPro" id="IPR018356">
    <property type="entry name" value="Tscrpt_reg_HTH_DeoR_CS"/>
</dbReference>
<gene>
    <name evidence="5" type="ORF">C4N18_11085</name>
</gene>
<evidence type="ECO:0000256" key="2">
    <source>
        <dbReference type="ARBA" id="ARBA00023125"/>
    </source>
</evidence>
<dbReference type="PROSITE" id="PS00894">
    <property type="entry name" value="HTH_DEOR_1"/>
    <property type="match status" value="1"/>
</dbReference>
<dbReference type="InterPro" id="IPR050313">
    <property type="entry name" value="Carb_Metab_HTH_regulators"/>
</dbReference>
<reference evidence="6" key="1">
    <citation type="journal article" date="2018" name="MSphere">
        <title>Fusobacterium Genomics Using MinION and Illumina Sequencing Enables Genome Completion and Correction.</title>
        <authorList>
            <person name="Todd S.M."/>
            <person name="Settlage R.E."/>
            <person name="Lahmers K.K."/>
            <person name="Slade D.J."/>
        </authorList>
    </citation>
    <scope>NUCLEOTIDE SEQUENCE [LARGE SCALE GENOMIC DNA]</scope>
    <source>
        <strain evidence="6">ATCC 27725</strain>
    </source>
</reference>
<dbReference type="GeneID" id="77468536"/>